<sequence length="907" mass="103112">MTENLNSRNVEQYLIKNPEFLKSYLSKHGAPDITHKDGSHSEPSSPEIKIKRLPNFTSGRINSITTSIFKKYVEGNLERIKKTSKDRNQLLSMSEDEVFMELIRDISTELDVNVLCHKILKNVSILTRSDRGSLFLVRGSKDNRYLVSKLFDVTEVSTISESLHTEETEIIVPFGRGIAGFVAESKDTVNIKDAYEDPRFNKDVDLKTGYRTHSILCMPILNYEGEVIGVAQIINKVTGNHEFTKQDEEVFRKYLIFCGIGITNAQLFELSVQEYKRNQLLLNLARGVFEEQTSLERLIQKVMLDSQDMLKCERCTVYLTEDSTNKGGKNLTGMFAKILKKRFYKLLALAVHQDPHSEDDQVQVKAKPTSTKDVLFSMAFDLHAKDGGNIRIPSAAEVANSRNAEIARHVVLKGTPVNVSEIEIESMFGKVVGFEEDGYKTKNMLCMPIFNNEKKIIGVTQLVNKLNGVPFNENDANIIEAFSIFTGLGIHNCQMYENACRLMAKQTVALEVLSYHATAQQDETDKLVSSEFPTGQEIGLYTFEFNDIPLDELETVKCTITMFTEANLLAEFKIPLEVMCRWTLSVKKNYRPVTYHNWRHAFNVTQTMFTILYTGGLIKKFEGLEVLGLLVACLCHDLDHRGTNNAFQVKVASPLAMLYSTSVMEHHHFDHCIMILNSEGNNIFQSLSPAQYRNVIKMLEHAILSTDLALYFKKRGDFQKLVQSGETEYQDPYKKDLLKAMMMTACDVAAITKPWEIQEKVAQLVANEFFEQGDKERSELGETPMAMMDREKKDELPKMQVGFIDAICLPIYKMFAEMNQKLSPLYDGVLDNKKHWQQLADIHERKTTGEINDEETEPVQSSPTPEQNGISQKPDSKELKRKDLDGQCEKKGSKVTNSKKTQFCILL</sequence>
<dbReference type="PROSITE" id="PS51845">
    <property type="entry name" value="PDEASE_I_2"/>
    <property type="match status" value="1"/>
</dbReference>
<dbReference type="SMART" id="SM00471">
    <property type="entry name" value="HDc"/>
    <property type="match status" value="1"/>
</dbReference>
<feature type="binding site" evidence="6">
    <location>
        <position position="800"/>
    </location>
    <ligand>
        <name>AMP</name>
        <dbReference type="ChEBI" id="CHEBI:456215"/>
    </ligand>
</feature>
<dbReference type="Gene3D" id="3.30.450.40">
    <property type="match status" value="2"/>
</dbReference>
<evidence type="ECO:0000259" key="10">
    <source>
        <dbReference type="PROSITE" id="PS51845"/>
    </source>
</evidence>
<dbReference type="KEGG" id="cvn:111134772"/>
<dbReference type="GO" id="GO:0004114">
    <property type="term" value="F:3',5'-cyclic-nucleotide phosphodiesterase activity"/>
    <property type="evidence" value="ECO:0007669"/>
    <property type="project" value="InterPro"/>
</dbReference>
<evidence type="ECO:0000313" key="11">
    <source>
        <dbReference type="Proteomes" id="UP000694844"/>
    </source>
</evidence>
<dbReference type="FunFam" id="1.10.1300.10:FF:000003">
    <property type="entry name" value="Phosphodiesterase"/>
    <property type="match status" value="1"/>
</dbReference>
<evidence type="ECO:0000313" key="13">
    <source>
        <dbReference type="RefSeq" id="XP_022339824.1"/>
    </source>
</evidence>
<evidence type="ECO:0000256" key="8">
    <source>
        <dbReference type="RuleBase" id="RU363067"/>
    </source>
</evidence>
<evidence type="ECO:0000313" key="12">
    <source>
        <dbReference type="RefSeq" id="XP_022339823.1"/>
    </source>
</evidence>
<dbReference type="GO" id="GO:0046068">
    <property type="term" value="P:cGMP metabolic process"/>
    <property type="evidence" value="ECO:0007669"/>
    <property type="project" value="UniProtKB-ARBA"/>
</dbReference>
<feature type="binding site" evidence="6">
    <location>
        <begin position="596"/>
        <end position="600"/>
    </location>
    <ligand>
        <name>AMP</name>
        <dbReference type="ChEBI" id="CHEBI:456215"/>
    </ligand>
</feature>
<evidence type="ECO:0000256" key="5">
    <source>
        <dbReference type="PIRSR" id="PIRSR623088-1"/>
    </source>
</evidence>
<protein>
    <recommendedName>
        <fullName evidence="8">Phosphodiesterase</fullName>
        <ecNumber evidence="8">3.1.4.-</ecNumber>
    </recommendedName>
</protein>
<dbReference type="OrthoDB" id="74705at2759"/>
<dbReference type="EC" id="3.1.4.-" evidence="8"/>
<evidence type="ECO:0000256" key="2">
    <source>
        <dbReference type="ARBA" id="ARBA00022535"/>
    </source>
</evidence>
<dbReference type="GeneID" id="111134772"/>
<dbReference type="RefSeq" id="XP_022339823.1">
    <property type="nucleotide sequence ID" value="XM_022484115.1"/>
</dbReference>
<keyword evidence="4 8" id="KW-0378">Hydrolase</keyword>
<dbReference type="CDD" id="cd00077">
    <property type="entry name" value="HDc"/>
    <property type="match status" value="1"/>
</dbReference>
<dbReference type="Pfam" id="PF01590">
    <property type="entry name" value="GAF"/>
    <property type="match status" value="2"/>
</dbReference>
<dbReference type="PROSITE" id="PS00126">
    <property type="entry name" value="PDEASE_I_1"/>
    <property type="match status" value="1"/>
</dbReference>
<dbReference type="InterPro" id="IPR003018">
    <property type="entry name" value="GAF"/>
</dbReference>
<feature type="compositionally biased region" description="Basic and acidic residues" evidence="9">
    <location>
        <begin position="874"/>
        <end position="892"/>
    </location>
</feature>
<dbReference type="Proteomes" id="UP000694844">
    <property type="component" value="Chromosome 5"/>
</dbReference>
<evidence type="ECO:0000256" key="3">
    <source>
        <dbReference type="ARBA" id="ARBA00022723"/>
    </source>
</evidence>
<dbReference type="InterPro" id="IPR002073">
    <property type="entry name" value="PDEase_catalytic_dom"/>
</dbReference>
<name>A0A8B8EJZ0_CRAVI</name>
<comment type="similarity">
    <text evidence="1 8">Belongs to the cyclic nucleotide phosphodiesterase family.</text>
</comment>
<dbReference type="RefSeq" id="XP_022339825.1">
    <property type="nucleotide sequence ID" value="XM_022484117.1"/>
</dbReference>
<dbReference type="GO" id="GO:0046872">
    <property type="term" value="F:metal ion binding"/>
    <property type="evidence" value="ECO:0007669"/>
    <property type="project" value="UniProtKB-KW"/>
</dbReference>
<dbReference type="SMART" id="SM00065">
    <property type="entry name" value="GAF"/>
    <property type="match status" value="2"/>
</dbReference>
<evidence type="ECO:0000313" key="14">
    <source>
        <dbReference type="RefSeq" id="XP_022339825.1"/>
    </source>
</evidence>
<feature type="region of interest" description="Disordered" evidence="9">
    <location>
        <begin position="844"/>
        <end position="896"/>
    </location>
</feature>
<evidence type="ECO:0000313" key="16">
    <source>
        <dbReference type="RefSeq" id="XP_022339827.1"/>
    </source>
</evidence>
<dbReference type="InterPro" id="IPR029016">
    <property type="entry name" value="GAF-like_dom_sf"/>
</dbReference>
<evidence type="ECO:0000256" key="6">
    <source>
        <dbReference type="PIRSR" id="PIRSR623088-2"/>
    </source>
</evidence>
<accession>A0A8B8EJZ0</accession>
<dbReference type="InterPro" id="IPR036971">
    <property type="entry name" value="PDEase_catalytic_dom_sf"/>
</dbReference>
<feature type="binding site" evidence="7">
    <location>
        <position position="636"/>
    </location>
    <ligand>
        <name>Zn(2+)</name>
        <dbReference type="ChEBI" id="CHEBI:29105"/>
        <label>1</label>
    </ligand>
</feature>
<dbReference type="RefSeq" id="XP_022339824.1">
    <property type="nucleotide sequence ID" value="XM_022484116.1"/>
</dbReference>
<dbReference type="RefSeq" id="XP_022339827.1">
    <property type="nucleotide sequence ID" value="XM_022484119.1"/>
</dbReference>
<feature type="compositionally biased region" description="Polar residues" evidence="9">
    <location>
        <begin position="858"/>
        <end position="873"/>
    </location>
</feature>
<dbReference type="GO" id="GO:0007165">
    <property type="term" value="P:signal transduction"/>
    <property type="evidence" value="ECO:0007669"/>
    <property type="project" value="InterPro"/>
</dbReference>
<feature type="domain" description="PDEase" evidence="10">
    <location>
        <begin position="520"/>
        <end position="843"/>
    </location>
</feature>
<proteinExistence type="inferred from homology"/>
<dbReference type="InterPro" id="IPR023088">
    <property type="entry name" value="PDEase"/>
</dbReference>
<gene>
    <name evidence="12 13 14 15 16" type="primary">LOC111134772</name>
</gene>
<feature type="binding site" evidence="7">
    <location>
        <position position="637"/>
    </location>
    <ligand>
        <name>Zn(2+)</name>
        <dbReference type="ChEBI" id="CHEBI:29105"/>
        <label>1</label>
    </ligand>
</feature>
<keyword evidence="11" id="KW-1185">Reference proteome</keyword>
<feature type="binding site" evidence="6">
    <location>
        <position position="637"/>
    </location>
    <ligand>
        <name>AMP</name>
        <dbReference type="ChEBI" id="CHEBI:456215"/>
    </ligand>
</feature>
<evidence type="ECO:0000256" key="7">
    <source>
        <dbReference type="PIRSR" id="PIRSR623088-3"/>
    </source>
</evidence>
<dbReference type="PANTHER" id="PTHR11347">
    <property type="entry name" value="CYCLIC NUCLEOTIDE PHOSPHODIESTERASE"/>
    <property type="match status" value="1"/>
</dbReference>
<dbReference type="InterPro" id="IPR023174">
    <property type="entry name" value="PDEase_CS"/>
</dbReference>
<evidence type="ECO:0000313" key="15">
    <source>
        <dbReference type="RefSeq" id="XP_022339826.1"/>
    </source>
</evidence>
<organism evidence="11 12">
    <name type="scientific">Crassostrea virginica</name>
    <name type="common">Eastern oyster</name>
    <dbReference type="NCBI Taxonomy" id="6565"/>
    <lineage>
        <taxon>Eukaryota</taxon>
        <taxon>Metazoa</taxon>
        <taxon>Spiralia</taxon>
        <taxon>Lophotrochozoa</taxon>
        <taxon>Mollusca</taxon>
        <taxon>Bivalvia</taxon>
        <taxon>Autobranchia</taxon>
        <taxon>Pteriomorphia</taxon>
        <taxon>Ostreida</taxon>
        <taxon>Ostreoidea</taxon>
        <taxon>Ostreidae</taxon>
        <taxon>Crassostrea</taxon>
    </lineage>
</organism>
<feature type="active site" description="Proton donor" evidence="5">
    <location>
        <position position="596"/>
    </location>
</feature>
<dbReference type="Gene3D" id="1.10.1300.10">
    <property type="entry name" value="3'5'-cyclic nucleotide phosphodiesterase, catalytic domain"/>
    <property type="match status" value="1"/>
</dbReference>
<dbReference type="AlphaFoldDB" id="A0A8B8EJZ0"/>
<keyword evidence="2" id="KW-0140">cGMP</keyword>
<dbReference type="SUPFAM" id="SSF109604">
    <property type="entry name" value="HD-domain/PDEase-like"/>
    <property type="match status" value="1"/>
</dbReference>
<dbReference type="Pfam" id="PF00233">
    <property type="entry name" value="PDEase_I"/>
    <property type="match status" value="1"/>
</dbReference>
<dbReference type="SUPFAM" id="SSF55781">
    <property type="entry name" value="GAF domain-like"/>
    <property type="match status" value="2"/>
</dbReference>
<dbReference type="PRINTS" id="PR00387">
    <property type="entry name" value="PDIESTERASE1"/>
</dbReference>
<dbReference type="RefSeq" id="XP_022339826.1">
    <property type="nucleotide sequence ID" value="XM_022484118.1"/>
</dbReference>
<feature type="binding site" evidence="7">
    <location>
        <position position="600"/>
    </location>
    <ligand>
        <name>Zn(2+)</name>
        <dbReference type="ChEBI" id="CHEBI:29105"/>
        <label>1</label>
    </ligand>
</feature>
<evidence type="ECO:0000256" key="1">
    <source>
        <dbReference type="ARBA" id="ARBA00007648"/>
    </source>
</evidence>
<evidence type="ECO:0000256" key="4">
    <source>
        <dbReference type="ARBA" id="ARBA00022801"/>
    </source>
</evidence>
<evidence type="ECO:0000256" key="9">
    <source>
        <dbReference type="SAM" id="MobiDB-lite"/>
    </source>
</evidence>
<reference evidence="12 13" key="1">
    <citation type="submission" date="2025-04" db="UniProtKB">
        <authorList>
            <consortium name="RefSeq"/>
        </authorList>
    </citation>
    <scope>IDENTIFICATION</scope>
    <source>
        <tissue evidence="12 13">Whole sample</tissue>
    </source>
</reference>
<keyword evidence="3 7" id="KW-0479">Metal-binding</keyword>
<feature type="binding site" evidence="6">
    <location>
        <position position="747"/>
    </location>
    <ligand>
        <name>AMP</name>
        <dbReference type="ChEBI" id="CHEBI:456215"/>
    </ligand>
</feature>
<feature type="binding site" evidence="7">
    <location>
        <position position="747"/>
    </location>
    <ligand>
        <name>Zn(2+)</name>
        <dbReference type="ChEBI" id="CHEBI:29105"/>
        <label>1</label>
    </ligand>
</feature>
<dbReference type="FunFam" id="3.30.450.40:FF:000031">
    <property type="entry name" value="Phosphodiesterase"/>
    <property type="match status" value="1"/>
</dbReference>
<dbReference type="InterPro" id="IPR003607">
    <property type="entry name" value="HD/PDEase_dom"/>
</dbReference>
<feature type="binding site" evidence="7">
    <location>
        <position position="637"/>
    </location>
    <ligand>
        <name>Zn(2+)</name>
        <dbReference type="ChEBI" id="CHEBI:29105"/>
        <label>2</label>
    </ligand>
</feature>
<comment type="cofactor">
    <cofactor evidence="8">
        <name>a divalent metal cation</name>
        <dbReference type="ChEBI" id="CHEBI:60240"/>
    </cofactor>
    <text evidence="8">Binds 2 divalent metal cations per subunit. Site 1 may preferentially bind zinc ions, while site 2 has a preference for magnesium and/or manganese ions.</text>
</comment>